<reference evidence="6" key="1">
    <citation type="submission" date="2017-02" db="UniProtKB">
        <authorList>
            <consortium name="WormBaseParasite"/>
        </authorList>
    </citation>
    <scope>IDENTIFICATION</scope>
</reference>
<keyword evidence="2" id="KW-0472">Membrane</keyword>
<feature type="compositionally biased region" description="Low complexity" evidence="1">
    <location>
        <begin position="365"/>
        <end position="376"/>
    </location>
</feature>
<evidence type="ECO:0000259" key="3">
    <source>
        <dbReference type="PROSITE" id="PS50835"/>
    </source>
</evidence>
<dbReference type="Proteomes" id="UP000267029">
    <property type="component" value="Unassembled WGS sequence"/>
</dbReference>
<sequence length="376" mass="40114">FAFCFFFCVARSEGAIIVGEHDITVHVRSGENLIQSCKVNAEHHRSVTIRWGKIIDPGKTVSAYEGAGKEVIQLSNIAFIVFPLMPTSEASNKLTSSAPIISAPFAVSDPGSSESQLVIQRVTERDAGVYICSVITESGWDDRKLMRVVVSGANGCLFPFTFTPSDGQTEQSAESLEENSYQRRLALYIAAPVVVFFVCIFIISYCVISRKGRRCSQSESAGHARATLPAMRQMGNSNNSVGVYRRTLNGNSFSGKTNNMGLVDHHRAHHSPQGPPSTVTVTAANQVAYSSSTGSHSLSGTSAGTPGSMLLANTMVQVLPPDGSGYPLLKPNGHHHQSPSPHQTTYDPYNGGHPSSGGGGGGGMVYMPSGYHDFQG</sequence>
<reference evidence="4 5" key="2">
    <citation type="submission" date="2018-10" db="EMBL/GenBank/DDBJ databases">
        <authorList>
            <consortium name="Pathogen Informatics"/>
        </authorList>
    </citation>
    <scope>NUCLEOTIDE SEQUENCE [LARGE SCALE GENOMIC DNA]</scope>
</reference>
<dbReference type="SUPFAM" id="SSF48726">
    <property type="entry name" value="Immunoglobulin"/>
    <property type="match status" value="1"/>
</dbReference>
<dbReference type="Gene3D" id="2.60.40.10">
    <property type="entry name" value="Immunoglobulins"/>
    <property type="match status" value="1"/>
</dbReference>
<keyword evidence="5" id="KW-1185">Reference proteome</keyword>
<evidence type="ECO:0000313" key="5">
    <source>
        <dbReference type="Proteomes" id="UP000267029"/>
    </source>
</evidence>
<evidence type="ECO:0000256" key="1">
    <source>
        <dbReference type="SAM" id="MobiDB-lite"/>
    </source>
</evidence>
<accession>A0A0R3UIR2</accession>
<feature type="compositionally biased region" description="Gly residues" evidence="1">
    <location>
        <begin position="354"/>
        <end position="364"/>
    </location>
</feature>
<dbReference type="STRING" id="53468.A0A0R3UIR2"/>
<protein>
    <submittedName>
        <fullName evidence="6">Ig-like domain-containing protein</fullName>
    </submittedName>
</protein>
<feature type="region of interest" description="Disordered" evidence="1">
    <location>
        <begin position="324"/>
        <end position="376"/>
    </location>
</feature>
<dbReference type="AlphaFoldDB" id="A0A0R3UIR2"/>
<organism evidence="6">
    <name type="scientific">Mesocestoides corti</name>
    <name type="common">Flatworm</name>
    <dbReference type="NCBI Taxonomy" id="53468"/>
    <lineage>
        <taxon>Eukaryota</taxon>
        <taxon>Metazoa</taxon>
        <taxon>Spiralia</taxon>
        <taxon>Lophotrochozoa</taxon>
        <taxon>Platyhelminthes</taxon>
        <taxon>Cestoda</taxon>
        <taxon>Eucestoda</taxon>
        <taxon>Cyclophyllidea</taxon>
        <taxon>Mesocestoididae</taxon>
        <taxon>Mesocestoides</taxon>
    </lineage>
</organism>
<dbReference type="InterPro" id="IPR007110">
    <property type="entry name" value="Ig-like_dom"/>
</dbReference>
<evidence type="ECO:0000313" key="6">
    <source>
        <dbReference type="WBParaSite" id="MCOS_0000734001-mRNA-1"/>
    </source>
</evidence>
<feature type="transmembrane region" description="Helical" evidence="2">
    <location>
        <begin position="185"/>
        <end position="208"/>
    </location>
</feature>
<dbReference type="CDD" id="cd00096">
    <property type="entry name" value="Ig"/>
    <property type="match status" value="1"/>
</dbReference>
<name>A0A0R3UIR2_MESCO</name>
<feature type="compositionally biased region" description="Polar residues" evidence="1">
    <location>
        <begin position="338"/>
        <end position="347"/>
    </location>
</feature>
<evidence type="ECO:0000313" key="4">
    <source>
        <dbReference type="EMBL" id="VDD81338.1"/>
    </source>
</evidence>
<keyword evidence="2" id="KW-1133">Transmembrane helix</keyword>
<keyword evidence="2" id="KW-0812">Transmembrane</keyword>
<dbReference type="OrthoDB" id="6244905at2759"/>
<proteinExistence type="predicted"/>
<dbReference type="InterPro" id="IPR013783">
    <property type="entry name" value="Ig-like_fold"/>
</dbReference>
<dbReference type="PROSITE" id="PS50835">
    <property type="entry name" value="IG_LIKE"/>
    <property type="match status" value="1"/>
</dbReference>
<evidence type="ECO:0000256" key="2">
    <source>
        <dbReference type="SAM" id="Phobius"/>
    </source>
</evidence>
<dbReference type="WBParaSite" id="MCOS_0000734001-mRNA-1">
    <property type="protein sequence ID" value="MCOS_0000734001-mRNA-1"/>
    <property type="gene ID" value="MCOS_0000734001"/>
</dbReference>
<gene>
    <name evidence="4" type="ORF">MCOS_LOCUS7341</name>
</gene>
<dbReference type="EMBL" id="UXSR01005355">
    <property type="protein sequence ID" value="VDD81338.1"/>
    <property type="molecule type" value="Genomic_DNA"/>
</dbReference>
<dbReference type="InterPro" id="IPR036179">
    <property type="entry name" value="Ig-like_dom_sf"/>
</dbReference>
<feature type="domain" description="Ig-like" evidence="3">
    <location>
        <begin position="27"/>
        <end position="134"/>
    </location>
</feature>